<accession>A0AAP0BJX8</accession>
<evidence type="ECO:0000256" key="7">
    <source>
        <dbReference type="ARBA" id="ARBA00022918"/>
    </source>
</evidence>
<evidence type="ECO:0000256" key="1">
    <source>
        <dbReference type="ARBA" id="ARBA00022722"/>
    </source>
</evidence>
<dbReference type="InterPro" id="IPR039537">
    <property type="entry name" value="Retrotran_Ty1/copia-like"/>
</dbReference>
<keyword evidence="9" id="KW-0233">DNA recombination</keyword>
<keyword evidence="4" id="KW-0378">Hydrolase</keyword>
<dbReference type="GO" id="GO:0015074">
    <property type="term" value="P:DNA integration"/>
    <property type="evidence" value="ECO:0007669"/>
    <property type="project" value="UniProtKB-KW"/>
</dbReference>
<dbReference type="PANTHER" id="PTHR42648:SF11">
    <property type="entry name" value="TRANSPOSON TY4-P GAG-POL POLYPROTEIN"/>
    <property type="match status" value="1"/>
</dbReference>
<protein>
    <submittedName>
        <fullName evidence="10">Uncharacterized protein</fullName>
    </submittedName>
</protein>
<dbReference type="AlphaFoldDB" id="A0AAP0BJX8"/>
<dbReference type="EMBL" id="JBBWWQ010000009">
    <property type="protein sequence ID" value="KAK8939155.1"/>
    <property type="molecule type" value="Genomic_DNA"/>
</dbReference>
<keyword evidence="5" id="KW-0460">Magnesium</keyword>
<dbReference type="SUPFAM" id="SSF53098">
    <property type="entry name" value="Ribonuclease H-like"/>
    <property type="match status" value="1"/>
</dbReference>
<name>A0AAP0BJX8_9ASPA</name>
<proteinExistence type="predicted"/>
<dbReference type="GO" id="GO:0003676">
    <property type="term" value="F:nucleic acid binding"/>
    <property type="evidence" value="ECO:0007669"/>
    <property type="project" value="InterPro"/>
</dbReference>
<dbReference type="PANTHER" id="PTHR42648">
    <property type="entry name" value="TRANSPOSASE, PUTATIVE-RELATED"/>
    <property type="match status" value="1"/>
</dbReference>
<dbReference type="Gene3D" id="3.30.420.10">
    <property type="entry name" value="Ribonuclease H-like superfamily/Ribonuclease H"/>
    <property type="match status" value="1"/>
</dbReference>
<keyword evidence="8" id="KW-0808">Transferase</keyword>
<keyword evidence="2" id="KW-0479">Metal-binding</keyword>
<dbReference type="GO" id="GO:0004519">
    <property type="term" value="F:endonuclease activity"/>
    <property type="evidence" value="ECO:0007669"/>
    <property type="project" value="UniProtKB-KW"/>
</dbReference>
<evidence type="ECO:0000256" key="8">
    <source>
        <dbReference type="ARBA" id="ARBA00022932"/>
    </source>
</evidence>
<keyword evidence="8" id="KW-0548">Nucleotidyltransferase</keyword>
<keyword evidence="11" id="KW-1185">Reference proteome</keyword>
<keyword evidence="7" id="KW-0695">RNA-directed DNA polymerase</keyword>
<reference evidence="10 11" key="1">
    <citation type="journal article" date="2022" name="Nat. Plants">
        <title>Genomes of leafy and leafless Platanthera orchids illuminate the evolution of mycoheterotrophy.</title>
        <authorList>
            <person name="Li M.H."/>
            <person name="Liu K.W."/>
            <person name="Li Z."/>
            <person name="Lu H.C."/>
            <person name="Ye Q.L."/>
            <person name="Zhang D."/>
            <person name="Wang J.Y."/>
            <person name="Li Y.F."/>
            <person name="Zhong Z.M."/>
            <person name="Liu X."/>
            <person name="Yu X."/>
            <person name="Liu D.K."/>
            <person name="Tu X.D."/>
            <person name="Liu B."/>
            <person name="Hao Y."/>
            <person name="Liao X.Y."/>
            <person name="Jiang Y.T."/>
            <person name="Sun W.H."/>
            <person name="Chen J."/>
            <person name="Chen Y.Q."/>
            <person name="Ai Y."/>
            <person name="Zhai J.W."/>
            <person name="Wu S.S."/>
            <person name="Zhou Z."/>
            <person name="Hsiao Y.Y."/>
            <person name="Wu W.L."/>
            <person name="Chen Y.Y."/>
            <person name="Lin Y.F."/>
            <person name="Hsu J.L."/>
            <person name="Li C.Y."/>
            <person name="Wang Z.W."/>
            <person name="Zhao X."/>
            <person name="Zhong W.Y."/>
            <person name="Ma X.K."/>
            <person name="Ma L."/>
            <person name="Huang J."/>
            <person name="Chen G.Z."/>
            <person name="Huang M.Z."/>
            <person name="Huang L."/>
            <person name="Peng D.H."/>
            <person name="Luo Y.B."/>
            <person name="Zou S.Q."/>
            <person name="Chen S.P."/>
            <person name="Lan S."/>
            <person name="Tsai W.C."/>
            <person name="Van de Peer Y."/>
            <person name="Liu Z.J."/>
        </authorList>
    </citation>
    <scope>NUCLEOTIDE SEQUENCE [LARGE SCALE GENOMIC DNA]</scope>
    <source>
        <strain evidence="10">Lor287</strain>
    </source>
</reference>
<dbReference type="GO" id="GO:0016787">
    <property type="term" value="F:hydrolase activity"/>
    <property type="evidence" value="ECO:0007669"/>
    <property type="project" value="UniProtKB-KW"/>
</dbReference>
<dbReference type="GO" id="GO:0003887">
    <property type="term" value="F:DNA-directed DNA polymerase activity"/>
    <property type="evidence" value="ECO:0007669"/>
    <property type="project" value="UniProtKB-KW"/>
</dbReference>
<dbReference type="InterPro" id="IPR036397">
    <property type="entry name" value="RNaseH_sf"/>
</dbReference>
<evidence type="ECO:0000256" key="2">
    <source>
        <dbReference type="ARBA" id="ARBA00022723"/>
    </source>
</evidence>
<keyword evidence="1" id="KW-0540">Nuclease</keyword>
<sequence length="102" mass="12009">MVEGLPMITPPQRVCEACTKGKQRRETFEGGKSRRATRQLELVHSDIAGPFETTSIGGSRYYITFTDDFSRKCWVYFLREKAEALEKFKEFGRWLRRRVVNR</sequence>
<evidence type="ECO:0000256" key="3">
    <source>
        <dbReference type="ARBA" id="ARBA00022759"/>
    </source>
</evidence>
<keyword evidence="8" id="KW-0239">DNA-directed DNA polymerase</keyword>
<keyword evidence="3" id="KW-0255">Endonuclease</keyword>
<dbReference type="GO" id="GO:0046872">
    <property type="term" value="F:metal ion binding"/>
    <property type="evidence" value="ECO:0007669"/>
    <property type="project" value="UniProtKB-KW"/>
</dbReference>
<evidence type="ECO:0000256" key="6">
    <source>
        <dbReference type="ARBA" id="ARBA00022908"/>
    </source>
</evidence>
<organism evidence="10 11">
    <name type="scientific">Platanthera zijinensis</name>
    <dbReference type="NCBI Taxonomy" id="2320716"/>
    <lineage>
        <taxon>Eukaryota</taxon>
        <taxon>Viridiplantae</taxon>
        <taxon>Streptophyta</taxon>
        <taxon>Embryophyta</taxon>
        <taxon>Tracheophyta</taxon>
        <taxon>Spermatophyta</taxon>
        <taxon>Magnoliopsida</taxon>
        <taxon>Liliopsida</taxon>
        <taxon>Asparagales</taxon>
        <taxon>Orchidaceae</taxon>
        <taxon>Orchidoideae</taxon>
        <taxon>Orchideae</taxon>
        <taxon>Orchidinae</taxon>
        <taxon>Platanthera</taxon>
    </lineage>
</organism>
<comment type="caution">
    <text evidence="10">The sequence shown here is derived from an EMBL/GenBank/DDBJ whole genome shotgun (WGS) entry which is preliminary data.</text>
</comment>
<evidence type="ECO:0000256" key="5">
    <source>
        <dbReference type="ARBA" id="ARBA00022842"/>
    </source>
</evidence>
<evidence type="ECO:0000256" key="4">
    <source>
        <dbReference type="ARBA" id="ARBA00022801"/>
    </source>
</evidence>
<dbReference type="InterPro" id="IPR012337">
    <property type="entry name" value="RNaseH-like_sf"/>
</dbReference>
<dbReference type="GO" id="GO:0003964">
    <property type="term" value="F:RNA-directed DNA polymerase activity"/>
    <property type="evidence" value="ECO:0007669"/>
    <property type="project" value="UniProtKB-KW"/>
</dbReference>
<evidence type="ECO:0000313" key="10">
    <source>
        <dbReference type="EMBL" id="KAK8939155.1"/>
    </source>
</evidence>
<dbReference type="GO" id="GO:0006310">
    <property type="term" value="P:DNA recombination"/>
    <property type="evidence" value="ECO:0007669"/>
    <property type="project" value="UniProtKB-KW"/>
</dbReference>
<keyword evidence="6" id="KW-0229">DNA integration</keyword>
<evidence type="ECO:0000313" key="11">
    <source>
        <dbReference type="Proteomes" id="UP001418222"/>
    </source>
</evidence>
<gene>
    <name evidence="10" type="ORF">KSP39_PZI011327</name>
</gene>
<dbReference type="Proteomes" id="UP001418222">
    <property type="component" value="Unassembled WGS sequence"/>
</dbReference>
<evidence type="ECO:0000256" key="9">
    <source>
        <dbReference type="ARBA" id="ARBA00023172"/>
    </source>
</evidence>